<proteinExistence type="predicted"/>
<dbReference type="AlphaFoldDB" id="B0RU20"/>
<dbReference type="Proteomes" id="UP000001188">
    <property type="component" value="Chromosome"/>
</dbReference>
<protein>
    <submittedName>
        <fullName evidence="1">Uncharacterized protein</fullName>
    </submittedName>
</protein>
<gene>
    <name evidence="1" type="ORF">XCCB100_3397</name>
</gene>
<reference evidence="1 2" key="1">
    <citation type="journal article" date="2008" name="J. Biotechnol.">
        <title>The genome of Xanthomonas campestris pv. campestris B100 and its use for the reconstruction of metabolic pathways involved in xanthan biosynthesis.</title>
        <authorList>
            <person name="Vorholter F.J."/>
            <person name="Schneiker S."/>
            <person name="Goesmann A."/>
            <person name="Krause L."/>
            <person name="Bekel T."/>
            <person name="Kaiser O."/>
            <person name="Linke B."/>
            <person name="Patschkowski T."/>
            <person name="Ruckert C."/>
            <person name="Schmid J."/>
            <person name="Sidhu V.K."/>
            <person name="Sieber V."/>
            <person name="Tauch A."/>
            <person name="Watt S.A."/>
            <person name="Weisshaar B."/>
            <person name="Becker A."/>
            <person name="Niehaus K."/>
            <person name="Puhler A."/>
        </authorList>
    </citation>
    <scope>NUCLEOTIDE SEQUENCE [LARGE SCALE GENOMIC DNA]</scope>
    <source>
        <strain evidence="1 2">B100</strain>
    </source>
</reference>
<dbReference type="HOGENOM" id="CLU_2511847_0_0_6"/>
<evidence type="ECO:0000313" key="2">
    <source>
        <dbReference type="Proteomes" id="UP000001188"/>
    </source>
</evidence>
<name>B0RU20_XANCB</name>
<dbReference type="PROSITE" id="PS51257">
    <property type="entry name" value="PROKAR_LIPOPROTEIN"/>
    <property type="match status" value="1"/>
</dbReference>
<evidence type="ECO:0000313" key="1">
    <source>
        <dbReference type="EMBL" id="CAP52762.1"/>
    </source>
</evidence>
<dbReference type="KEGG" id="xca:xcc-b100_3397"/>
<accession>B0RU20</accession>
<dbReference type="EMBL" id="AM920689">
    <property type="protein sequence ID" value="CAP52762.1"/>
    <property type="molecule type" value="Genomic_DNA"/>
</dbReference>
<organism evidence="1 2">
    <name type="scientific">Xanthomonas campestris pv. campestris (strain B100)</name>
    <dbReference type="NCBI Taxonomy" id="509169"/>
    <lineage>
        <taxon>Bacteria</taxon>
        <taxon>Pseudomonadati</taxon>
        <taxon>Pseudomonadota</taxon>
        <taxon>Gammaproteobacteria</taxon>
        <taxon>Lysobacterales</taxon>
        <taxon>Lysobacteraceae</taxon>
        <taxon>Xanthomonas</taxon>
    </lineage>
</organism>
<sequence length="85" mass="9289">MRCSARVVPVTTFLHAYPNIAWTSACVSTANRKPGLINAQDQPSATLAAPGRDPVEDIAVHRNVHSVAPHRCWNRIQSTSNITEL</sequence>